<accession>A0AAU7YTV6</accession>
<organism evidence="2">
    <name type="scientific">Stenotrophomonas phage vB_SmaS_QH3</name>
    <dbReference type="NCBI Taxonomy" id="3229738"/>
    <lineage>
        <taxon>Viruses</taxon>
        <taxon>Duplodnaviria</taxon>
        <taxon>Heunggongvirae</taxon>
        <taxon>Uroviricota</taxon>
        <taxon>Caudoviricetes</taxon>
        <taxon>Jondennisvirinae</taxon>
        <taxon>Septimatrevirus</taxon>
    </lineage>
</organism>
<sequence>MYAIENGHKVPKQRRKAGSEPPAVKKAFNEYADAYKAVYGVRPLSYTYDVATKFIKVEGSGGVSLARLRELTKQLTYRKG</sequence>
<evidence type="ECO:0000256" key="1">
    <source>
        <dbReference type="SAM" id="MobiDB-lite"/>
    </source>
</evidence>
<reference evidence="2" key="1">
    <citation type="submission" date="2024-06" db="EMBL/GenBank/DDBJ databases">
        <authorList>
            <person name="Cheng P."/>
            <person name="A X."/>
        </authorList>
    </citation>
    <scope>NUCLEOTIDE SEQUENCE</scope>
</reference>
<dbReference type="EMBL" id="PP932004">
    <property type="protein sequence ID" value="XCB08957.1"/>
    <property type="molecule type" value="Genomic_DNA"/>
</dbReference>
<feature type="region of interest" description="Disordered" evidence="1">
    <location>
        <begin position="1"/>
        <end position="22"/>
    </location>
</feature>
<evidence type="ECO:0000313" key="2">
    <source>
        <dbReference type="EMBL" id="XCB08957.1"/>
    </source>
</evidence>
<protein>
    <submittedName>
        <fullName evidence="2">Uncharacterized protein</fullName>
    </submittedName>
</protein>
<name>A0AAU7YTV6_9CAUD</name>
<proteinExistence type="predicted"/>